<dbReference type="OrthoDB" id="278219at2"/>
<dbReference type="KEGG" id="acaf:CA12_13710"/>
<organism evidence="2 3">
    <name type="scientific">Alienimonas californiensis</name>
    <dbReference type="NCBI Taxonomy" id="2527989"/>
    <lineage>
        <taxon>Bacteria</taxon>
        <taxon>Pseudomonadati</taxon>
        <taxon>Planctomycetota</taxon>
        <taxon>Planctomycetia</taxon>
        <taxon>Planctomycetales</taxon>
        <taxon>Planctomycetaceae</taxon>
        <taxon>Alienimonas</taxon>
    </lineage>
</organism>
<dbReference type="RefSeq" id="WP_145358099.1">
    <property type="nucleotide sequence ID" value="NZ_CP036265.1"/>
</dbReference>
<proteinExistence type="predicted"/>
<dbReference type="PANTHER" id="PTHR30034:SF6">
    <property type="entry name" value="YOP PROTEINS TRANSLOCATION PROTEIN Q"/>
    <property type="match status" value="1"/>
</dbReference>
<dbReference type="Gene3D" id="2.30.330.10">
    <property type="entry name" value="SpoA-like"/>
    <property type="match status" value="1"/>
</dbReference>
<keyword evidence="2" id="KW-0966">Cell projection</keyword>
<name>A0A517P7D6_9PLAN</name>
<dbReference type="GO" id="GO:0071978">
    <property type="term" value="P:bacterial-type flagellum-dependent swarming motility"/>
    <property type="evidence" value="ECO:0007669"/>
    <property type="project" value="TreeGrafter"/>
</dbReference>
<keyword evidence="3" id="KW-1185">Reference proteome</keyword>
<dbReference type="Pfam" id="PF01052">
    <property type="entry name" value="FliMN_C"/>
    <property type="match status" value="1"/>
</dbReference>
<evidence type="ECO:0000313" key="2">
    <source>
        <dbReference type="EMBL" id="QDT15288.1"/>
    </source>
</evidence>
<evidence type="ECO:0000313" key="3">
    <source>
        <dbReference type="Proteomes" id="UP000318741"/>
    </source>
</evidence>
<dbReference type="EMBL" id="CP036265">
    <property type="protein sequence ID" value="QDT15288.1"/>
    <property type="molecule type" value="Genomic_DNA"/>
</dbReference>
<dbReference type="PANTHER" id="PTHR30034">
    <property type="entry name" value="FLAGELLAR MOTOR SWITCH PROTEIN FLIM"/>
    <property type="match status" value="1"/>
</dbReference>
<dbReference type="InterPro" id="IPR001543">
    <property type="entry name" value="FliN-like_C"/>
</dbReference>
<dbReference type="InterPro" id="IPR036429">
    <property type="entry name" value="SpoA-like_sf"/>
</dbReference>
<gene>
    <name evidence="2" type="ORF">CA12_13710</name>
</gene>
<feature type="domain" description="Flagellar motor switch protein FliN-like C-terminal" evidence="1">
    <location>
        <begin position="8"/>
        <end position="77"/>
    </location>
</feature>
<protein>
    <submittedName>
        <fullName evidence="2">Flagellar motor switch protein</fullName>
    </submittedName>
</protein>
<dbReference type="SUPFAM" id="SSF101801">
    <property type="entry name" value="Surface presentation of antigens (SPOA)"/>
    <property type="match status" value="1"/>
</dbReference>
<dbReference type="Proteomes" id="UP000318741">
    <property type="component" value="Chromosome"/>
</dbReference>
<dbReference type="GO" id="GO:0050918">
    <property type="term" value="P:positive chemotaxis"/>
    <property type="evidence" value="ECO:0007669"/>
    <property type="project" value="TreeGrafter"/>
</dbReference>
<accession>A0A517P7D6</accession>
<dbReference type="AlphaFoldDB" id="A0A517P7D6"/>
<keyword evidence="2" id="KW-0282">Flagellum</keyword>
<reference evidence="2 3" key="1">
    <citation type="submission" date="2019-02" db="EMBL/GenBank/DDBJ databases">
        <title>Deep-cultivation of Planctomycetes and their phenomic and genomic characterization uncovers novel biology.</title>
        <authorList>
            <person name="Wiegand S."/>
            <person name="Jogler M."/>
            <person name="Boedeker C."/>
            <person name="Pinto D."/>
            <person name="Vollmers J."/>
            <person name="Rivas-Marin E."/>
            <person name="Kohn T."/>
            <person name="Peeters S.H."/>
            <person name="Heuer A."/>
            <person name="Rast P."/>
            <person name="Oberbeckmann S."/>
            <person name="Bunk B."/>
            <person name="Jeske O."/>
            <person name="Meyerdierks A."/>
            <person name="Storesund J.E."/>
            <person name="Kallscheuer N."/>
            <person name="Luecker S."/>
            <person name="Lage O.M."/>
            <person name="Pohl T."/>
            <person name="Merkel B.J."/>
            <person name="Hornburger P."/>
            <person name="Mueller R.-W."/>
            <person name="Bruemmer F."/>
            <person name="Labrenz M."/>
            <person name="Spormann A.M."/>
            <person name="Op den Camp H."/>
            <person name="Overmann J."/>
            <person name="Amann R."/>
            <person name="Jetten M.S.M."/>
            <person name="Mascher T."/>
            <person name="Medema M.H."/>
            <person name="Devos D.P."/>
            <person name="Kaster A.-K."/>
            <person name="Ovreas L."/>
            <person name="Rohde M."/>
            <person name="Galperin M.Y."/>
            <person name="Jogler C."/>
        </authorList>
    </citation>
    <scope>NUCLEOTIDE SEQUENCE [LARGE SCALE GENOMIC DNA]</scope>
    <source>
        <strain evidence="2 3">CA12</strain>
    </source>
</reference>
<sequence length="80" mass="8626">MSAPLPARLARLPVPVTVRLAEKRVPLATIRNLVPGALLSFDKDCAAPLDLYVANRKHAIGEAVKVGERFGLKVTAIRGR</sequence>
<evidence type="ECO:0000259" key="1">
    <source>
        <dbReference type="Pfam" id="PF01052"/>
    </source>
</evidence>
<keyword evidence="2" id="KW-0969">Cilium</keyword>